<dbReference type="InterPro" id="IPR032710">
    <property type="entry name" value="NTF2-like_dom_sf"/>
</dbReference>
<proteinExistence type="predicted"/>
<name>B0C5G5_ACAM1</name>
<dbReference type="OrthoDB" id="422599at2"/>
<evidence type="ECO:0000259" key="2">
    <source>
        <dbReference type="Pfam" id="PF12680"/>
    </source>
</evidence>
<dbReference type="Gene3D" id="3.10.450.50">
    <property type="match status" value="1"/>
</dbReference>
<organism evidence="3 4">
    <name type="scientific">Acaryochloris marina (strain MBIC 11017)</name>
    <dbReference type="NCBI Taxonomy" id="329726"/>
    <lineage>
        <taxon>Bacteria</taxon>
        <taxon>Bacillati</taxon>
        <taxon>Cyanobacteriota</taxon>
        <taxon>Cyanophyceae</taxon>
        <taxon>Acaryochloridales</taxon>
        <taxon>Acaryochloridaceae</taxon>
        <taxon>Acaryochloris</taxon>
    </lineage>
</organism>
<dbReference type="Proteomes" id="UP000000268">
    <property type="component" value="Chromosome"/>
</dbReference>
<keyword evidence="1" id="KW-1133">Transmembrane helix</keyword>
<feature type="domain" description="SnoaL-like" evidence="2">
    <location>
        <begin position="20"/>
        <end position="113"/>
    </location>
</feature>
<dbReference type="PANTHER" id="PTHR36367">
    <property type="entry name" value="TRANSMEMBRANE PROTEIN"/>
    <property type="match status" value="1"/>
</dbReference>
<dbReference type="Pfam" id="PF12680">
    <property type="entry name" value="SnoaL_2"/>
    <property type="match status" value="1"/>
</dbReference>
<evidence type="ECO:0000256" key="1">
    <source>
        <dbReference type="SAM" id="Phobius"/>
    </source>
</evidence>
<dbReference type="KEGG" id="amr:AM1_2533"/>
<feature type="transmembrane region" description="Helical" evidence="1">
    <location>
        <begin position="319"/>
        <end position="338"/>
    </location>
</feature>
<feature type="transmembrane region" description="Helical" evidence="1">
    <location>
        <begin position="221"/>
        <end position="239"/>
    </location>
</feature>
<dbReference type="AlphaFoldDB" id="B0C5G5"/>
<sequence>MTDVLLYVLNPMTLPAHLLIQAMYEAINERNVAKALEYVDPDCCYQDLNFPIPFQGKAAVGELFTESCKGMPADLLFVVDDITEGDALAVGILWHVELGGIPLPNGRGVSFCRLSEKTGKLIFARDLVEPVIKPGKGAFLILRLIAPLVRLLLKPAEPGETSLQSSASPPDSSQPWISRLLWLLAGAYIYILFLSPPGQLMPGEPVWAIQAETWQEVLNESLNFFFILPLANMLGIHYLEAPLVHPVDQAFFNFAIAWIFIFLPLLLADVRSQKLPKVPIWSMALFLTNAFMIPYMAMRAAMPLPEDIPSPSKGLLARAFGWIGFLVSGMALFWFGFIGPEFGTVAERLNYFGTQVTINRVSAAFCVDFVFFTLFQIVLLGAVETNPKKRWLRFVPFWGLVTWLII</sequence>
<dbReference type="EMBL" id="CP000828">
    <property type="protein sequence ID" value="ABW27541.1"/>
    <property type="molecule type" value="Genomic_DNA"/>
</dbReference>
<feature type="transmembrane region" description="Helical" evidence="1">
    <location>
        <begin position="280"/>
        <end position="298"/>
    </location>
</feature>
<evidence type="ECO:0000313" key="3">
    <source>
        <dbReference type="EMBL" id="ABW27541.1"/>
    </source>
</evidence>
<feature type="transmembrane region" description="Helical" evidence="1">
    <location>
        <begin position="251"/>
        <end position="268"/>
    </location>
</feature>
<keyword evidence="4" id="KW-1185">Reference proteome</keyword>
<feature type="transmembrane region" description="Helical" evidence="1">
    <location>
        <begin position="180"/>
        <end position="201"/>
    </location>
</feature>
<keyword evidence="1" id="KW-0472">Membrane</keyword>
<accession>B0C5G5</accession>
<dbReference type="RefSeq" id="WP_012163000.1">
    <property type="nucleotide sequence ID" value="NC_009925.1"/>
</dbReference>
<dbReference type="PANTHER" id="PTHR36367:SF2">
    <property type="entry name" value="TRANSMEMBRANE PROTEIN"/>
    <property type="match status" value="1"/>
</dbReference>
<evidence type="ECO:0000313" key="4">
    <source>
        <dbReference type="Proteomes" id="UP000000268"/>
    </source>
</evidence>
<dbReference type="HOGENOM" id="CLU_682296_0_0_3"/>
<dbReference type="SUPFAM" id="SSF54427">
    <property type="entry name" value="NTF2-like"/>
    <property type="match status" value="1"/>
</dbReference>
<dbReference type="STRING" id="329726.AM1_2533"/>
<keyword evidence="1" id="KW-0812">Transmembrane</keyword>
<dbReference type="eggNOG" id="ENOG502ZACK">
    <property type="taxonomic scope" value="Bacteria"/>
</dbReference>
<gene>
    <name evidence="3" type="ordered locus">AM1_2533</name>
</gene>
<feature type="transmembrane region" description="Helical" evidence="1">
    <location>
        <begin position="358"/>
        <end position="383"/>
    </location>
</feature>
<dbReference type="InterPro" id="IPR037401">
    <property type="entry name" value="SnoaL-like"/>
</dbReference>
<reference evidence="3 4" key="1">
    <citation type="journal article" date="2008" name="Proc. Natl. Acad. Sci. U.S.A.">
        <title>Niche adaptation and genome expansion in the chlorophyll d-producing cyanobacterium Acaryochloris marina.</title>
        <authorList>
            <person name="Swingley W.D."/>
            <person name="Chen M."/>
            <person name="Cheung P.C."/>
            <person name="Conrad A.L."/>
            <person name="Dejesa L.C."/>
            <person name="Hao J."/>
            <person name="Honchak B.M."/>
            <person name="Karbach L.E."/>
            <person name="Kurdoglu A."/>
            <person name="Lahiri S."/>
            <person name="Mastrian S.D."/>
            <person name="Miyashita H."/>
            <person name="Page L."/>
            <person name="Ramakrishna P."/>
            <person name="Satoh S."/>
            <person name="Sattley W.M."/>
            <person name="Shimada Y."/>
            <person name="Taylor H.L."/>
            <person name="Tomo T."/>
            <person name="Tsuchiya T."/>
            <person name="Wang Z.T."/>
            <person name="Raymond J."/>
            <person name="Mimuro M."/>
            <person name="Blankenship R.E."/>
            <person name="Touchman J.W."/>
        </authorList>
    </citation>
    <scope>NUCLEOTIDE SEQUENCE [LARGE SCALE GENOMIC DNA]</scope>
    <source>
        <strain evidence="4">MBIC 11017</strain>
    </source>
</reference>
<protein>
    <recommendedName>
        <fullName evidence="2">SnoaL-like domain-containing protein</fullName>
    </recommendedName>
</protein>